<reference evidence="2" key="1">
    <citation type="submission" date="2022-02" db="EMBL/GenBank/DDBJ databases">
        <title>Acinetobacter A3.8 sp. nov., isolated from Sediment (Zhairuo Island).</title>
        <authorList>
            <person name="Zheng K."/>
        </authorList>
    </citation>
    <scope>NUCLEOTIDE SEQUENCE</scope>
    <source>
        <strain evidence="2">A3.8</strain>
    </source>
</reference>
<feature type="transmembrane region" description="Helical" evidence="1">
    <location>
        <begin position="148"/>
        <end position="167"/>
    </location>
</feature>
<feature type="transmembrane region" description="Helical" evidence="1">
    <location>
        <begin position="275"/>
        <end position="293"/>
    </location>
</feature>
<gene>
    <name evidence="2" type="ORF">MKI79_11100</name>
</gene>
<dbReference type="InterPro" id="IPR037272">
    <property type="entry name" value="SNS_sf"/>
</dbReference>
<dbReference type="AlphaFoldDB" id="A0A9X1WYF1"/>
<keyword evidence="1" id="KW-0812">Transmembrane</keyword>
<dbReference type="EMBL" id="JAKUML010000022">
    <property type="protein sequence ID" value="MCJ8147424.1"/>
    <property type="molecule type" value="Genomic_DNA"/>
</dbReference>
<feature type="transmembrane region" description="Helical" evidence="1">
    <location>
        <begin position="245"/>
        <end position="263"/>
    </location>
</feature>
<feature type="transmembrane region" description="Helical" evidence="1">
    <location>
        <begin position="12"/>
        <end position="34"/>
    </location>
</feature>
<feature type="transmembrane region" description="Helical" evidence="1">
    <location>
        <begin position="123"/>
        <end position="141"/>
    </location>
</feature>
<organism evidence="2 3">
    <name type="scientific">Acinetobacter sedimenti</name>
    <dbReference type="NCBI Taxonomy" id="2919922"/>
    <lineage>
        <taxon>Bacteria</taxon>
        <taxon>Pseudomonadati</taxon>
        <taxon>Pseudomonadota</taxon>
        <taxon>Gammaproteobacteria</taxon>
        <taxon>Moraxellales</taxon>
        <taxon>Moraxellaceae</taxon>
        <taxon>Acinetobacter</taxon>
    </lineage>
</organism>
<keyword evidence="1" id="KW-1133">Transmembrane helix</keyword>
<feature type="transmembrane region" description="Helical" evidence="1">
    <location>
        <begin position="88"/>
        <end position="108"/>
    </location>
</feature>
<evidence type="ECO:0000313" key="3">
    <source>
        <dbReference type="Proteomes" id="UP001139701"/>
    </source>
</evidence>
<evidence type="ECO:0000256" key="1">
    <source>
        <dbReference type="SAM" id="Phobius"/>
    </source>
</evidence>
<feature type="transmembrane region" description="Helical" evidence="1">
    <location>
        <begin position="299"/>
        <end position="323"/>
    </location>
</feature>
<comment type="caution">
    <text evidence="2">The sequence shown here is derived from an EMBL/GenBank/DDBJ whole genome shotgun (WGS) entry which is preliminary data.</text>
</comment>
<feature type="transmembrane region" description="Helical" evidence="1">
    <location>
        <begin position="179"/>
        <end position="201"/>
    </location>
</feature>
<keyword evidence="3" id="KW-1185">Reference proteome</keyword>
<accession>A0A9X1WYF1</accession>
<protein>
    <submittedName>
        <fullName evidence="2">Uncharacterized protein</fullName>
    </submittedName>
</protein>
<sequence>MMQQQPTWITPVLAFCLSFLFSVTLAPTLGLVAYQQYDFLVLWLVTMLVLALPALYMEVGLAKRAKSAPLQGLMQLTRDADVSTKWRSVSWLAVVIVPLFAGAMLHYANSAVMSQLALQSNTMGLNPSIAILVLAIVAVALSMLPRLILLAVSALAVIAFIVLGMLAQQGTWQWTGVSFAEWAKVVTLTLVTGGLGLGVYWQSATQNVQANNADKASSTPIVLPIWIAQAVGLLAMLWANQSATMTQSIVLLVGALSLSAYLLQLIRAQLIQRQIALPFQALILLIPILIWALPISNILYPMLIALGLVLCLAYAIFAGWLMKISHLRKSLNFKNEMSYNLWRIFIRIVVPVSIVVAMIAWFQILLTA</sequence>
<keyword evidence="1" id="KW-0472">Membrane</keyword>
<feature type="transmembrane region" description="Helical" evidence="1">
    <location>
        <begin position="344"/>
        <end position="366"/>
    </location>
</feature>
<evidence type="ECO:0000313" key="2">
    <source>
        <dbReference type="EMBL" id="MCJ8147424.1"/>
    </source>
</evidence>
<proteinExistence type="predicted"/>
<dbReference type="SUPFAM" id="SSF161070">
    <property type="entry name" value="SNF-like"/>
    <property type="match status" value="1"/>
</dbReference>
<name>A0A9X1WYF1_9GAMM</name>
<dbReference type="Proteomes" id="UP001139701">
    <property type="component" value="Unassembled WGS sequence"/>
</dbReference>
<feature type="transmembrane region" description="Helical" evidence="1">
    <location>
        <begin position="40"/>
        <end position="57"/>
    </location>
</feature>
<dbReference type="RefSeq" id="WP_241573588.1">
    <property type="nucleotide sequence ID" value="NZ_JAKUML010000022.1"/>
</dbReference>
<feature type="transmembrane region" description="Helical" evidence="1">
    <location>
        <begin position="221"/>
        <end position="239"/>
    </location>
</feature>